<protein>
    <submittedName>
        <fullName evidence="1">Uncharacterized protein</fullName>
    </submittedName>
</protein>
<keyword evidence="2" id="KW-1185">Reference proteome</keyword>
<dbReference type="Proteomes" id="UP001164746">
    <property type="component" value="Chromosome 12"/>
</dbReference>
<evidence type="ECO:0000313" key="2">
    <source>
        <dbReference type="Proteomes" id="UP001164746"/>
    </source>
</evidence>
<sequence>MARYRVDRRPNVPDLNRSDHRRSTIEINQWASNVLVGLAMARIGPLLVNHWAIAGCPYRGSTGIRLDSMAEAGNTADEKKEYFSRVNLALTDCGRRVLLHLLQIRVRELTPKDHQDQHWSLDEFLNHNMEDILICIGRDKSKKNILYPFKQDTDLTKWDIPLFVFVLLNACELNDHESLYCQLIHDIRNLIDLRNKMLHKGTPTLDEQIYRKYFGRIVGAVQRICDYMQEPDLKESLSKELDKYESLKHVYPNGLISELGCKSVDMMNEADAAVVNGLQQIQMIIQKKGLSVNIPILDVMVMFRNYNKEDERAIAERLHGPFSQALEHGEAMPADRSSSELDVEVKSLVRKLFDEKREITKVSTGCLVLSIQCHDIGAVISLVQDNLSGKFGSLFEPLEEVMRTYDDHALFEVYVVCQVSEKCGKCSYTVESTVQDDGIVVKIQRFLQSFTEKENLEESFSSKEKQDIYKTIAEK</sequence>
<name>A0ABY7FI88_MYAAR</name>
<accession>A0ABY7FI88</accession>
<gene>
    <name evidence="1" type="ORF">MAR_015869</name>
</gene>
<evidence type="ECO:0000313" key="1">
    <source>
        <dbReference type="EMBL" id="WAR21895.1"/>
    </source>
</evidence>
<dbReference type="EMBL" id="CP111023">
    <property type="protein sequence ID" value="WAR21895.1"/>
    <property type="molecule type" value="Genomic_DNA"/>
</dbReference>
<proteinExistence type="predicted"/>
<organism evidence="1 2">
    <name type="scientific">Mya arenaria</name>
    <name type="common">Soft-shell clam</name>
    <dbReference type="NCBI Taxonomy" id="6604"/>
    <lineage>
        <taxon>Eukaryota</taxon>
        <taxon>Metazoa</taxon>
        <taxon>Spiralia</taxon>
        <taxon>Lophotrochozoa</taxon>
        <taxon>Mollusca</taxon>
        <taxon>Bivalvia</taxon>
        <taxon>Autobranchia</taxon>
        <taxon>Heteroconchia</taxon>
        <taxon>Euheterodonta</taxon>
        <taxon>Imparidentia</taxon>
        <taxon>Neoheterodontei</taxon>
        <taxon>Myida</taxon>
        <taxon>Myoidea</taxon>
        <taxon>Myidae</taxon>
        <taxon>Mya</taxon>
    </lineage>
</organism>
<reference evidence="1" key="1">
    <citation type="submission" date="2022-11" db="EMBL/GenBank/DDBJ databases">
        <title>Centuries of genome instability and evolution in soft-shell clam transmissible cancer (bioRxiv).</title>
        <authorList>
            <person name="Hart S.F.M."/>
            <person name="Yonemitsu M.A."/>
            <person name="Giersch R.M."/>
            <person name="Beal B.F."/>
            <person name="Arriagada G."/>
            <person name="Davis B.W."/>
            <person name="Ostrander E.A."/>
            <person name="Goff S.P."/>
            <person name="Metzger M.J."/>
        </authorList>
    </citation>
    <scope>NUCLEOTIDE SEQUENCE</scope>
    <source>
        <strain evidence="1">MELC-2E11</strain>
        <tissue evidence="1">Siphon/mantle</tissue>
    </source>
</reference>